<reference evidence="2" key="1">
    <citation type="journal article" date="2019" name="Int. J. Syst. Evol. Microbiol.">
        <title>The Global Catalogue of Microorganisms (GCM) 10K type strain sequencing project: providing services to taxonomists for standard genome sequencing and annotation.</title>
        <authorList>
            <consortium name="The Broad Institute Genomics Platform"/>
            <consortium name="The Broad Institute Genome Sequencing Center for Infectious Disease"/>
            <person name="Wu L."/>
            <person name="Ma J."/>
        </authorList>
    </citation>
    <scope>NUCLEOTIDE SEQUENCE [LARGE SCALE GENOMIC DNA]</scope>
    <source>
        <strain evidence="2">JCM 18961</strain>
    </source>
</reference>
<name>A0ABP8XMW7_9MICO</name>
<accession>A0ABP8XMW7</accession>
<keyword evidence="2" id="KW-1185">Reference proteome</keyword>
<proteinExistence type="predicted"/>
<sequence>MGLGDPLWGSPAPYFRTVLEVEVLSNYGLLRLGGATRRTCG</sequence>
<evidence type="ECO:0000313" key="2">
    <source>
        <dbReference type="Proteomes" id="UP001500556"/>
    </source>
</evidence>
<organism evidence="1 2">
    <name type="scientific">Pedococcus ginsenosidimutans</name>
    <dbReference type="NCBI Taxonomy" id="490570"/>
    <lineage>
        <taxon>Bacteria</taxon>
        <taxon>Bacillati</taxon>
        <taxon>Actinomycetota</taxon>
        <taxon>Actinomycetes</taxon>
        <taxon>Micrococcales</taxon>
        <taxon>Intrasporangiaceae</taxon>
        <taxon>Pedococcus</taxon>
    </lineage>
</organism>
<protein>
    <submittedName>
        <fullName evidence="1">Uncharacterized protein</fullName>
    </submittedName>
</protein>
<evidence type="ECO:0000313" key="1">
    <source>
        <dbReference type="EMBL" id="GAA4709035.1"/>
    </source>
</evidence>
<dbReference type="EMBL" id="BAABLO010000001">
    <property type="protein sequence ID" value="GAA4709035.1"/>
    <property type="molecule type" value="Genomic_DNA"/>
</dbReference>
<comment type="caution">
    <text evidence="1">The sequence shown here is derived from an EMBL/GenBank/DDBJ whole genome shotgun (WGS) entry which is preliminary data.</text>
</comment>
<dbReference type="Proteomes" id="UP001500556">
    <property type="component" value="Unassembled WGS sequence"/>
</dbReference>
<gene>
    <name evidence="1" type="ORF">GCM10025782_01350</name>
</gene>